<name>A0A820HCX1_9BILA</name>
<dbReference type="Proteomes" id="UP000663823">
    <property type="component" value="Unassembled WGS sequence"/>
</dbReference>
<sequence>MNEDNDKIKLIIKLKSLINIYDDLLIKLNGMIETLKNKIYYYFVNSYYGRILFTGTLQVSKSNVNLENENDNKEIVDLSNYAELQSLFVLVAQLNDTKLIMDKTESTDQLWIHLFKDTDNQSTIEKILTIG</sequence>
<proteinExistence type="predicted"/>
<evidence type="ECO:0000313" key="2">
    <source>
        <dbReference type="Proteomes" id="UP000663823"/>
    </source>
</evidence>
<reference evidence="1" key="1">
    <citation type="submission" date="2021-02" db="EMBL/GenBank/DDBJ databases">
        <authorList>
            <person name="Nowell W R."/>
        </authorList>
    </citation>
    <scope>NUCLEOTIDE SEQUENCE</scope>
</reference>
<evidence type="ECO:0000313" key="1">
    <source>
        <dbReference type="EMBL" id="CAF4292943.1"/>
    </source>
</evidence>
<comment type="caution">
    <text evidence="1">The sequence shown here is derived from an EMBL/GenBank/DDBJ whole genome shotgun (WGS) entry which is preliminary data.</text>
</comment>
<accession>A0A820HCX1</accession>
<organism evidence="1 2">
    <name type="scientific">Rotaria sordida</name>
    <dbReference type="NCBI Taxonomy" id="392033"/>
    <lineage>
        <taxon>Eukaryota</taxon>
        <taxon>Metazoa</taxon>
        <taxon>Spiralia</taxon>
        <taxon>Gnathifera</taxon>
        <taxon>Rotifera</taxon>
        <taxon>Eurotatoria</taxon>
        <taxon>Bdelloidea</taxon>
        <taxon>Philodinida</taxon>
        <taxon>Philodinidae</taxon>
        <taxon>Rotaria</taxon>
    </lineage>
</organism>
<dbReference type="AlphaFoldDB" id="A0A820HCX1"/>
<gene>
    <name evidence="1" type="ORF">OTI717_LOCUS41790</name>
</gene>
<protein>
    <submittedName>
        <fullName evidence="1">Uncharacterized protein</fullName>
    </submittedName>
</protein>
<dbReference type="EMBL" id="CAJOAX010044631">
    <property type="protein sequence ID" value="CAF4292943.1"/>
    <property type="molecule type" value="Genomic_DNA"/>
</dbReference>
<feature type="non-terminal residue" evidence="1">
    <location>
        <position position="131"/>
    </location>
</feature>